<gene>
    <name evidence="1" type="ORF">CEXT_495521</name>
</gene>
<dbReference type="Proteomes" id="UP001054945">
    <property type="component" value="Unassembled WGS sequence"/>
</dbReference>
<dbReference type="AlphaFoldDB" id="A0AAV4Q2A9"/>
<comment type="caution">
    <text evidence="1">The sequence shown here is derived from an EMBL/GenBank/DDBJ whole genome shotgun (WGS) entry which is preliminary data.</text>
</comment>
<proteinExistence type="predicted"/>
<evidence type="ECO:0000313" key="2">
    <source>
        <dbReference type="Proteomes" id="UP001054945"/>
    </source>
</evidence>
<accession>A0AAV4Q2A9</accession>
<evidence type="ECO:0000313" key="1">
    <source>
        <dbReference type="EMBL" id="GIY02517.1"/>
    </source>
</evidence>
<keyword evidence="2" id="KW-1185">Reference proteome</keyword>
<name>A0AAV4Q2A9_CAEEX</name>
<reference evidence="1 2" key="1">
    <citation type="submission" date="2021-06" db="EMBL/GenBank/DDBJ databases">
        <title>Caerostris extrusa draft genome.</title>
        <authorList>
            <person name="Kono N."/>
            <person name="Arakawa K."/>
        </authorList>
    </citation>
    <scope>NUCLEOTIDE SEQUENCE [LARGE SCALE GENOMIC DNA]</scope>
</reference>
<organism evidence="1 2">
    <name type="scientific">Caerostris extrusa</name>
    <name type="common">Bark spider</name>
    <name type="synonym">Caerostris bankana</name>
    <dbReference type="NCBI Taxonomy" id="172846"/>
    <lineage>
        <taxon>Eukaryota</taxon>
        <taxon>Metazoa</taxon>
        <taxon>Ecdysozoa</taxon>
        <taxon>Arthropoda</taxon>
        <taxon>Chelicerata</taxon>
        <taxon>Arachnida</taxon>
        <taxon>Araneae</taxon>
        <taxon>Araneomorphae</taxon>
        <taxon>Entelegynae</taxon>
        <taxon>Araneoidea</taxon>
        <taxon>Araneidae</taxon>
        <taxon>Caerostris</taxon>
    </lineage>
</organism>
<sequence>MQSSSWKKAKESTNKFLIQGRVDVPNVTNLGRRIFLFRATTLSQNPLRGLSPKTAASIVFEAEGLQKVSSYQISGIPIYSMIDKNRILADM</sequence>
<dbReference type="EMBL" id="BPLR01005451">
    <property type="protein sequence ID" value="GIY02517.1"/>
    <property type="molecule type" value="Genomic_DNA"/>
</dbReference>
<protein>
    <submittedName>
        <fullName evidence="1">Uncharacterized protein</fullName>
    </submittedName>
</protein>